<dbReference type="InterPro" id="IPR013935">
    <property type="entry name" value="Trs120_TRAPPC9"/>
</dbReference>
<evidence type="ECO:0000313" key="10">
    <source>
        <dbReference type="EMBL" id="RWS11604.1"/>
    </source>
</evidence>
<evidence type="ECO:0000256" key="1">
    <source>
        <dbReference type="ARBA" id="ARBA00004555"/>
    </source>
</evidence>
<evidence type="ECO:0000259" key="5">
    <source>
        <dbReference type="Pfam" id="PF08626"/>
    </source>
</evidence>
<dbReference type="EMBL" id="NCKU01002019">
    <property type="protein sequence ID" value="RWS10654.1"/>
    <property type="molecule type" value="Genomic_DNA"/>
</dbReference>
<keyword evidence="3" id="KW-0333">Golgi apparatus</keyword>
<reference evidence="9 11" key="1">
    <citation type="journal article" date="2018" name="Gigascience">
        <title>Genomes of trombidid mites reveal novel predicted allergens and laterally-transferred genes associated with secondary metabolism.</title>
        <authorList>
            <person name="Dong X."/>
            <person name="Chaisiri K."/>
            <person name="Xia D."/>
            <person name="Armstrong S.D."/>
            <person name="Fang Y."/>
            <person name="Donnelly M.J."/>
            <person name="Kadowaki T."/>
            <person name="McGarry J.W."/>
            <person name="Darby A.C."/>
            <person name="Makepeace B.L."/>
        </authorList>
    </citation>
    <scope>NUCLEOTIDE SEQUENCE [LARGE SCALE GENOMIC DNA]</scope>
    <source>
        <strain evidence="9">UoL-WK</strain>
    </source>
</reference>
<gene>
    <name evidence="8" type="ORF">B4U79_06590</name>
    <name evidence="10" type="ORF">B4U79_11020</name>
    <name evidence="9" type="ORF">B4U79_11604</name>
</gene>
<dbReference type="PANTHER" id="PTHR21512:SF5">
    <property type="entry name" value="TRAFFICKING PROTEIN PARTICLE COMPLEX SUBUNIT 9"/>
    <property type="match status" value="1"/>
</dbReference>
<dbReference type="OrthoDB" id="27962at2759"/>
<feature type="region of interest" description="Disordered" evidence="4">
    <location>
        <begin position="928"/>
        <end position="957"/>
    </location>
</feature>
<dbReference type="Proteomes" id="UP000285301">
    <property type="component" value="Unassembled WGS sequence"/>
</dbReference>
<feature type="domain" description="Trs120/TRAPPC9 N-terminal" evidence="5">
    <location>
        <begin position="284"/>
        <end position="352"/>
    </location>
</feature>
<feature type="region of interest" description="Disordered" evidence="4">
    <location>
        <begin position="362"/>
        <end position="389"/>
    </location>
</feature>
<reference evidence="9" key="2">
    <citation type="submission" date="2018-11" db="EMBL/GenBank/DDBJ databases">
        <title>Trombidioid mite genomics.</title>
        <authorList>
            <person name="Dong X."/>
        </authorList>
    </citation>
    <scope>NUCLEOTIDE SEQUENCE</scope>
    <source>
        <strain evidence="9">UoL-WK</strain>
    </source>
</reference>
<evidence type="ECO:0000256" key="3">
    <source>
        <dbReference type="ARBA" id="ARBA00023034"/>
    </source>
</evidence>
<evidence type="ECO:0000259" key="6">
    <source>
        <dbReference type="Pfam" id="PF26251"/>
    </source>
</evidence>
<evidence type="ECO:0000313" key="8">
    <source>
        <dbReference type="EMBL" id="RWS10654.1"/>
    </source>
</evidence>
<feature type="domain" description="Trs120/TRAPPC9 first Ig-like" evidence="7">
    <location>
        <begin position="664"/>
        <end position="782"/>
    </location>
</feature>
<feature type="region of interest" description="Disordered" evidence="4">
    <location>
        <begin position="156"/>
        <end position="183"/>
    </location>
</feature>
<proteinExistence type="inferred from homology"/>
<evidence type="ECO:0000256" key="4">
    <source>
        <dbReference type="SAM" id="MobiDB-lite"/>
    </source>
</evidence>
<sequence length="1056" mass="119009">MSFPDYEQRTDDHKSLLILVKAINGSKSSAQLSAKVFNKLYEKIANLDELCIEDAQGMGCQRLIRLRFKRNEYENENNDWGDFQCHRKLLGLIAIGKYNGDIRELQEIYNHYQTVVEKYSSTLYDSRCILFNIKPASDEQPQNACSLETNGDTAVKSSASTNSSSASPCFNQSNDVDSQSGDERVTNNYSRTLCNEKDHPLANDITNSCLENKLQKNLPQCLIYNCVNNDIDINLFVDKLEKDVRDLISSLFWVLESKRLDRSYEKQDKIPLLMAPFETKALVGLDMDSKVFRKKCLGRMRKYMGDLSLLAGLPSEALINYGNSIDILRSANDWLWLASALEGQCVASLSLLFPQTSRRKSSLQRNSSLPPSKFRQLQEEAQNPNKSRNVGRKFILPNARSSRSLPNGDPIVAKALGKFLLSSVNEVYEKYKEACCHYAKYRNASVIELECSFKAARMLTFHEKYLYASEFIQNSVFICFNQSHDEQIKRLSVIAELYSDIGYHRKAAFYKRFAALKAVSINVNQPNWEQCYNLLLPSLEGYQLTLDPIEYDRRIKEHNFGWTGIHLQLLQELVTTAKRMNCEQISMRHLSFLLHSLFEFLTPNQRRDFAKQLETLSTNCGEGAPVPLTLENGIIIPSVNLTKFPLVTSFKVQNLSPQTRPIKLKAKHRESVSSSPFIFTPLQFSRPSSARRKSLNSPTSKTLDFKWAEGENCQVLLQVYNYLPIELHVSHMSLMTDGIAFETYPTSLTLPPESGPFPVQLTGTPRASGKLDILGYTTHVLGVKNNCKLKDLTNAKKMKFPHIYTIEVVPHLPLLEIACNQLLKANHNLKSLNSDSLAIASSVNISLFAGESKTFAVTVTNKSVNNELIEILSISLQTKLTKEAEKALINWDEEVIQNNLPLPPNESFNFEITVHGVSDFVHKIQKRKLSSSQLRPRKSSGTSTPMQHSNYSSPLHHAKRNQQNLLGTALANFISDLQNGSNSSSSTKSKQVVSEQAIVSSLDEFMAKNIEVILNIEYSGGSGLAAGYCRKCALVVNIEVLPSILITQWDVLPAEM</sequence>
<evidence type="ECO:0000259" key="7">
    <source>
        <dbReference type="Pfam" id="PF26254"/>
    </source>
</evidence>
<dbReference type="Pfam" id="PF08626">
    <property type="entry name" value="TRAPPC9-Trs120"/>
    <property type="match status" value="1"/>
</dbReference>
<accession>A0A3S3PAU3</accession>
<dbReference type="STRING" id="1965070.A0A3S3PAU3"/>
<dbReference type="Pfam" id="PF26254">
    <property type="entry name" value="Ig_TRAPPC9-Trs120_1st"/>
    <property type="match status" value="1"/>
</dbReference>
<dbReference type="InterPro" id="IPR058564">
    <property type="entry name" value="TPR_TRAPPC9_Trs120"/>
</dbReference>
<evidence type="ECO:0000313" key="11">
    <source>
        <dbReference type="Proteomes" id="UP000285301"/>
    </source>
</evidence>
<name>A0A3S3PAU3_9ACAR</name>
<dbReference type="Pfam" id="PF26251">
    <property type="entry name" value="TPR_TRAPPC9-Trs120"/>
    <property type="match status" value="1"/>
</dbReference>
<evidence type="ECO:0000313" key="9">
    <source>
        <dbReference type="EMBL" id="RWS11564.1"/>
    </source>
</evidence>
<dbReference type="PANTHER" id="PTHR21512">
    <property type="entry name" value="TRAFFICKING PROTEIN PARTICLE COMPLEX SUBUNIT 9"/>
    <property type="match status" value="1"/>
</dbReference>
<keyword evidence="11" id="KW-1185">Reference proteome</keyword>
<comment type="subcellular location">
    <subcellularLocation>
        <location evidence="1">Golgi apparatus</location>
    </subcellularLocation>
</comment>
<feature type="domain" description="Trs120/TRAPPC9 TPR region" evidence="6">
    <location>
        <begin position="485"/>
        <end position="615"/>
    </location>
</feature>
<feature type="compositionally biased region" description="Polar residues" evidence="4">
    <location>
        <begin position="168"/>
        <end position="179"/>
    </location>
</feature>
<protein>
    <submittedName>
        <fullName evidence="9">Trafficking protein particle complex subunit 9-like isoform X1</fullName>
    </submittedName>
</protein>
<dbReference type="InterPro" id="IPR058563">
    <property type="entry name" value="Trs120_TRAPPC9_N"/>
</dbReference>
<feature type="compositionally biased region" description="Polar residues" evidence="4">
    <location>
        <begin position="930"/>
        <end position="953"/>
    </location>
</feature>
<comment type="similarity">
    <text evidence="2">Belongs to the NIBP family.</text>
</comment>
<evidence type="ECO:0000256" key="2">
    <source>
        <dbReference type="ARBA" id="ARBA00008459"/>
    </source>
</evidence>
<dbReference type="AlphaFoldDB" id="A0A3S3PAU3"/>
<dbReference type="InterPro" id="IPR058565">
    <property type="entry name" value="Ig_TRAPPC9_Trs120_1st"/>
</dbReference>
<comment type="caution">
    <text evidence="9">The sequence shown here is derived from an EMBL/GenBank/DDBJ whole genome shotgun (WGS) entry which is preliminary data.</text>
</comment>
<dbReference type="EMBL" id="NCKU01001639">
    <property type="protein sequence ID" value="RWS11604.1"/>
    <property type="molecule type" value="Genomic_DNA"/>
</dbReference>
<feature type="compositionally biased region" description="Low complexity" evidence="4">
    <location>
        <begin position="157"/>
        <end position="167"/>
    </location>
</feature>
<dbReference type="GO" id="GO:0005802">
    <property type="term" value="C:trans-Golgi network"/>
    <property type="evidence" value="ECO:0007669"/>
    <property type="project" value="TreeGrafter"/>
</dbReference>
<feature type="compositionally biased region" description="Polar residues" evidence="4">
    <location>
        <begin position="379"/>
        <end position="388"/>
    </location>
</feature>
<dbReference type="EMBL" id="NCKU01001654">
    <property type="protein sequence ID" value="RWS11564.1"/>
    <property type="molecule type" value="Genomic_DNA"/>
</dbReference>
<organism evidence="9 11">
    <name type="scientific">Dinothrombium tinctorium</name>
    <dbReference type="NCBI Taxonomy" id="1965070"/>
    <lineage>
        <taxon>Eukaryota</taxon>
        <taxon>Metazoa</taxon>
        <taxon>Ecdysozoa</taxon>
        <taxon>Arthropoda</taxon>
        <taxon>Chelicerata</taxon>
        <taxon>Arachnida</taxon>
        <taxon>Acari</taxon>
        <taxon>Acariformes</taxon>
        <taxon>Trombidiformes</taxon>
        <taxon>Prostigmata</taxon>
        <taxon>Anystina</taxon>
        <taxon>Parasitengona</taxon>
        <taxon>Trombidioidea</taxon>
        <taxon>Trombidiidae</taxon>
        <taxon>Dinothrombium</taxon>
    </lineage>
</organism>